<dbReference type="InterPro" id="IPR052158">
    <property type="entry name" value="INH-QAR"/>
</dbReference>
<name>A0A239BGD4_9ACTN</name>
<organism evidence="6 7">
    <name type="scientific">Actinoplanes regularis</name>
    <dbReference type="NCBI Taxonomy" id="52697"/>
    <lineage>
        <taxon>Bacteria</taxon>
        <taxon>Bacillati</taxon>
        <taxon>Actinomycetota</taxon>
        <taxon>Actinomycetes</taxon>
        <taxon>Micromonosporales</taxon>
        <taxon>Micromonosporaceae</taxon>
        <taxon>Actinoplanes</taxon>
    </lineage>
</organism>
<evidence type="ECO:0000256" key="3">
    <source>
        <dbReference type="ARBA" id="ARBA00023163"/>
    </source>
</evidence>
<dbReference type="Gene3D" id="1.10.10.60">
    <property type="entry name" value="Homeodomain-like"/>
    <property type="match status" value="1"/>
</dbReference>
<reference evidence="6 7" key="1">
    <citation type="submission" date="2017-06" db="EMBL/GenBank/DDBJ databases">
        <authorList>
            <person name="Kim H.J."/>
            <person name="Triplett B.A."/>
        </authorList>
    </citation>
    <scope>NUCLEOTIDE SEQUENCE [LARGE SCALE GENOMIC DNA]</scope>
    <source>
        <strain evidence="6 7">DSM 43151</strain>
    </source>
</reference>
<dbReference type="GO" id="GO:0003700">
    <property type="term" value="F:DNA-binding transcription factor activity"/>
    <property type="evidence" value="ECO:0007669"/>
    <property type="project" value="InterPro"/>
</dbReference>
<keyword evidence="2" id="KW-0238">DNA-binding</keyword>
<evidence type="ECO:0000256" key="2">
    <source>
        <dbReference type="ARBA" id="ARBA00023125"/>
    </source>
</evidence>
<proteinExistence type="predicted"/>
<dbReference type="InterPro" id="IPR018062">
    <property type="entry name" value="HTH_AraC-typ_CS"/>
</dbReference>
<dbReference type="RefSeq" id="WP_089295423.1">
    <property type="nucleotide sequence ID" value="NZ_BOMU01000059.1"/>
</dbReference>
<keyword evidence="7" id="KW-1185">Reference proteome</keyword>
<dbReference type="PROSITE" id="PS01124">
    <property type="entry name" value="HTH_ARAC_FAMILY_2"/>
    <property type="match status" value="1"/>
</dbReference>
<evidence type="ECO:0000256" key="4">
    <source>
        <dbReference type="SAM" id="MobiDB-lite"/>
    </source>
</evidence>
<keyword evidence="1" id="KW-0805">Transcription regulation</keyword>
<dbReference type="SMART" id="SM00342">
    <property type="entry name" value="HTH_ARAC"/>
    <property type="match status" value="1"/>
</dbReference>
<keyword evidence="3" id="KW-0804">Transcription</keyword>
<evidence type="ECO:0000256" key="1">
    <source>
        <dbReference type="ARBA" id="ARBA00023015"/>
    </source>
</evidence>
<dbReference type="GO" id="GO:0043565">
    <property type="term" value="F:sequence-specific DNA binding"/>
    <property type="evidence" value="ECO:0007669"/>
    <property type="project" value="InterPro"/>
</dbReference>
<dbReference type="Pfam" id="PF01965">
    <property type="entry name" value="DJ-1_PfpI"/>
    <property type="match status" value="1"/>
</dbReference>
<sequence>MLQVHSRGPSVTVLAFDGMAIFELGIVTEIFGLPRPEFDRPWYDLTICAETPGPVRVIGGASLHTGHGLDTFAAGETVIVPGVPDVRADPSPALIAALRSAHARGARLMSICSGAFALAGAGLLDGRRVTTHWRYAEILRARYPAVHVDADVLYLDDGDVLTSAGSAAGLDLCLHVVRRDHGPAIANAVARRLVVQPHRDGGQAQFIEAPVTEDPEDDRLAGSMAWALGHLAEPITVEVLARRAHMSARTYLRHFARATGTTPIRWLIDQRVHASLALLERTGSPVEEVAAAVGFDSAVTFRHHFSRAMRTSPSAYRKAFSSSAADVTRAGSPSRPPVAPSASRTPHGR</sequence>
<evidence type="ECO:0000313" key="7">
    <source>
        <dbReference type="Proteomes" id="UP000198415"/>
    </source>
</evidence>
<dbReference type="PROSITE" id="PS00041">
    <property type="entry name" value="HTH_ARAC_FAMILY_1"/>
    <property type="match status" value="1"/>
</dbReference>
<dbReference type="OrthoDB" id="4110300at2"/>
<dbReference type="Proteomes" id="UP000198415">
    <property type="component" value="Unassembled WGS sequence"/>
</dbReference>
<dbReference type="InterPro" id="IPR018060">
    <property type="entry name" value="HTH_AraC"/>
</dbReference>
<evidence type="ECO:0000259" key="5">
    <source>
        <dbReference type="PROSITE" id="PS01124"/>
    </source>
</evidence>
<dbReference type="AlphaFoldDB" id="A0A239BGD4"/>
<dbReference type="NCBIfam" id="NF006902">
    <property type="entry name" value="PRK09393.1"/>
    <property type="match status" value="1"/>
</dbReference>
<dbReference type="Gene3D" id="3.40.50.880">
    <property type="match status" value="1"/>
</dbReference>
<dbReference type="CDD" id="cd03137">
    <property type="entry name" value="GATase1_AraC_1"/>
    <property type="match status" value="1"/>
</dbReference>
<dbReference type="PANTHER" id="PTHR43130">
    <property type="entry name" value="ARAC-FAMILY TRANSCRIPTIONAL REGULATOR"/>
    <property type="match status" value="1"/>
</dbReference>
<gene>
    <name evidence="6" type="ORF">SAMN06264365_109181</name>
</gene>
<dbReference type="SUPFAM" id="SSF46689">
    <property type="entry name" value="Homeodomain-like"/>
    <property type="match status" value="2"/>
</dbReference>
<feature type="region of interest" description="Disordered" evidence="4">
    <location>
        <begin position="322"/>
        <end position="349"/>
    </location>
</feature>
<dbReference type="SUPFAM" id="SSF52317">
    <property type="entry name" value="Class I glutamine amidotransferase-like"/>
    <property type="match status" value="1"/>
</dbReference>
<dbReference type="Pfam" id="PF12833">
    <property type="entry name" value="HTH_18"/>
    <property type="match status" value="1"/>
</dbReference>
<feature type="domain" description="HTH araC/xylS-type" evidence="5">
    <location>
        <begin position="221"/>
        <end position="319"/>
    </location>
</feature>
<dbReference type="InterPro" id="IPR009057">
    <property type="entry name" value="Homeodomain-like_sf"/>
</dbReference>
<dbReference type="PANTHER" id="PTHR43130:SF3">
    <property type="entry name" value="HTH-TYPE TRANSCRIPTIONAL REGULATOR RV1931C"/>
    <property type="match status" value="1"/>
</dbReference>
<dbReference type="InterPro" id="IPR029062">
    <property type="entry name" value="Class_I_gatase-like"/>
</dbReference>
<protein>
    <submittedName>
        <fullName evidence="6">AraC family transcriptional regulator, transcriptional activator FtrA</fullName>
    </submittedName>
</protein>
<dbReference type="InterPro" id="IPR002818">
    <property type="entry name" value="DJ-1/PfpI"/>
</dbReference>
<evidence type="ECO:0000313" key="6">
    <source>
        <dbReference type="EMBL" id="SNS06692.1"/>
    </source>
</evidence>
<feature type="compositionally biased region" description="Low complexity" evidence="4">
    <location>
        <begin position="340"/>
        <end position="349"/>
    </location>
</feature>
<accession>A0A239BGD4</accession>
<dbReference type="EMBL" id="FZNR01000009">
    <property type="protein sequence ID" value="SNS06692.1"/>
    <property type="molecule type" value="Genomic_DNA"/>
</dbReference>